<dbReference type="InterPro" id="IPR036874">
    <property type="entry name" value="Carbonic_anhydrase_sf"/>
</dbReference>
<dbReference type="AlphaFoldDB" id="A0A7C9QSV3"/>
<dbReference type="Pfam" id="PF00484">
    <property type="entry name" value="Pro_CA"/>
    <property type="match status" value="1"/>
</dbReference>
<dbReference type="EMBL" id="JAAIYP010000034">
    <property type="protein sequence ID" value="NFV79858.1"/>
    <property type="molecule type" value="Genomic_DNA"/>
</dbReference>
<comment type="function">
    <text evidence="10">Reversible hydration of carbon dioxide.</text>
</comment>
<comment type="similarity">
    <text evidence="1 10">Belongs to the beta-class carbonic anhydrase family.</text>
</comment>
<dbReference type="GO" id="GO:0004089">
    <property type="term" value="F:carbonate dehydratase activity"/>
    <property type="evidence" value="ECO:0007669"/>
    <property type="project" value="UniProtKB-UniRule"/>
</dbReference>
<evidence type="ECO:0000313" key="11">
    <source>
        <dbReference type="EMBL" id="NFV79858.1"/>
    </source>
</evidence>
<dbReference type="RefSeq" id="WP_163677011.1">
    <property type="nucleotide sequence ID" value="NZ_JAAIYP010000034.1"/>
</dbReference>
<dbReference type="FunFam" id="3.40.1050.10:FF:000003">
    <property type="entry name" value="Carbonic anhydrase"/>
    <property type="match status" value="1"/>
</dbReference>
<comment type="cofactor">
    <cofactor evidence="9">
        <name>Zn(2+)</name>
        <dbReference type="ChEBI" id="CHEBI:29105"/>
    </cofactor>
    <text evidence="9">Binds 1 zinc ion per subunit.</text>
</comment>
<accession>A0A7C9QSV3</accession>
<name>A0A7C9QSV3_9PROT</name>
<dbReference type="InterPro" id="IPR045066">
    <property type="entry name" value="Beta_CA_cladeB"/>
</dbReference>
<evidence type="ECO:0000256" key="9">
    <source>
        <dbReference type="PIRSR" id="PIRSR601765-1"/>
    </source>
</evidence>
<evidence type="ECO:0000256" key="5">
    <source>
        <dbReference type="ARBA" id="ARBA00022833"/>
    </source>
</evidence>
<dbReference type="PROSITE" id="PS00705">
    <property type="entry name" value="PROK_CO2_ANHYDRASE_2"/>
    <property type="match status" value="1"/>
</dbReference>
<feature type="binding site" evidence="9">
    <location>
        <position position="101"/>
    </location>
    <ligand>
        <name>Zn(2+)</name>
        <dbReference type="ChEBI" id="CHEBI:29105"/>
    </ligand>
</feature>
<dbReference type="PANTHER" id="PTHR11002:SF76">
    <property type="entry name" value="CARBONIC ANHYDRASE"/>
    <property type="match status" value="1"/>
</dbReference>
<keyword evidence="5 9" id="KW-0862">Zinc</keyword>
<dbReference type="InterPro" id="IPR001765">
    <property type="entry name" value="Carbonic_anhydrase"/>
</dbReference>
<feature type="binding site" evidence="9">
    <location>
        <position position="104"/>
    </location>
    <ligand>
        <name>Zn(2+)</name>
        <dbReference type="ChEBI" id="CHEBI:29105"/>
    </ligand>
</feature>
<evidence type="ECO:0000256" key="4">
    <source>
        <dbReference type="ARBA" id="ARBA00022723"/>
    </source>
</evidence>
<sequence length="209" mass="23352">MDTLIDGFKRFRSRFFEEHRRLFEALASRGQTPKVLLIGCCDSRVDPAIIFDAQPGEMFVLRNVANLVPPYAPDAGHHGTSAAVEFAIRGLDVEHVVVLGHARCGGVRALIEGNGETDNTDFIQGWMHIARSARDRALALTLSAGQPIDAARRMCEQETVAISLANLMTFPWVRERVEQGRLMLHGWFFDLESGELFRLDPITNTFQSV</sequence>
<dbReference type="Proteomes" id="UP000480684">
    <property type="component" value="Unassembled WGS sequence"/>
</dbReference>
<evidence type="ECO:0000256" key="8">
    <source>
        <dbReference type="ARBA" id="ARBA00048348"/>
    </source>
</evidence>
<protein>
    <recommendedName>
        <fullName evidence="3 10">Carbonic anhydrase</fullName>
        <ecNumber evidence="2 10">4.2.1.1</ecNumber>
    </recommendedName>
    <alternativeName>
        <fullName evidence="7 10">Carbonate dehydratase</fullName>
    </alternativeName>
</protein>
<feature type="binding site" evidence="9">
    <location>
        <position position="40"/>
    </location>
    <ligand>
        <name>Zn(2+)</name>
        <dbReference type="ChEBI" id="CHEBI:29105"/>
    </ligand>
</feature>
<keyword evidence="4 9" id="KW-0479">Metal-binding</keyword>
<keyword evidence="6 10" id="KW-0456">Lyase</keyword>
<dbReference type="InterPro" id="IPR015892">
    <property type="entry name" value="Carbonic_anhydrase_CS"/>
</dbReference>
<dbReference type="SMART" id="SM00947">
    <property type="entry name" value="Pro_CA"/>
    <property type="match status" value="1"/>
</dbReference>
<dbReference type="Gene3D" id="3.40.1050.10">
    <property type="entry name" value="Carbonic anhydrase"/>
    <property type="match status" value="1"/>
</dbReference>
<evidence type="ECO:0000256" key="2">
    <source>
        <dbReference type="ARBA" id="ARBA00012925"/>
    </source>
</evidence>
<dbReference type="SUPFAM" id="SSF53056">
    <property type="entry name" value="beta-carbonic anhydrase, cab"/>
    <property type="match status" value="1"/>
</dbReference>
<evidence type="ECO:0000256" key="1">
    <source>
        <dbReference type="ARBA" id="ARBA00006217"/>
    </source>
</evidence>
<organism evidence="11 12">
    <name type="scientific">Magnetospirillum aberrantis SpK</name>
    <dbReference type="NCBI Taxonomy" id="908842"/>
    <lineage>
        <taxon>Bacteria</taxon>
        <taxon>Pseudomonadati</taxon>
        <taxon>Pseudomonadota</taxon>
        <taxon>Alphaproteobacteria</taxon>
        <taxon>Rhodospirillales</taxon>
        <taxon>Rhodospirillaceae</taxon>
        <taxon>Magnetospirillum</taxon>
    </lineage>
</organism>
<evidence type="ECO:0000256" key="3">
    <source>
        <dbReference type="ARBA" id="ARBA00014628"/>
    </source>
</evidence>
<dbReference type="EC" id="4.2.1.1" evidence="2 10"/>
<comment type="catalytic activity">
    <reaction evidence="8 10">
        <text>hydrogencarbonate + H(+) = CO2 + H2O</text>
        <dbReference type="Rhea" id="RHEA:10748"/>
        <dbReference type="ChEBI" id="CHEBI:15377"/>
        <dbReference type="ChEBI" id="CHEBI:15378"/>
        <dbReference type="ChEBI" id="CHEBI:16526"/>
        <dbReference type="ChEBI" id="CHEBI:17544"/>
        <dbReference type="EC" id="4.2.1.1"/>
    </reaction>
</comment>
<evidence type="ECO:0000313" key="12">
    <source>
        <dbReference type="Proteomes" id="UP000480684"/>
    </source>
</evidence>
<comment type="caution">
    <text evidence="11">The sequence shown here is derived from an EMBL/GenBank/DDBJ whole genome shotgun (WGS) entry which is preliminary data.</text>
</comment>
<dbReference type="GO" id="GO:0015976">
    <property type="term" value="P:carbon utilization"/>
    <property type="evidence" value="ECO:0007669"/>
    <property type="project" value="InterPro"/>
</dbReference>
<evidence type="ECO:0000256" key="6">
    <source>
        <dbReference type="ARBA" id="ARBA00023239"/>
    </source>
</evidence>
<keyword evidence="12" id="KW-1185">Reference proteome</keyword>
<evidence type="ECO:0000256" key="10">
    <source>
        <dbReference type="RuleBase" id="RU003956"/>
    </source>
</evidence>
<feature type="binding site" evidence="9">
    <location>
        <position position="42"/>
    </location>
    <ligand>
        <name>Zn(2+)</name>
        <dbReference type="ChEBI" id="CHEBI:29105"/>
    </ligand>
</feature>
<dbReference type="CDD" id="cd00884">
    <property type="entry name" value="beta_CA_cladeB"/>
    <property type="match status" value="1"/>
</dbReference>
<dbReference type="GO" id="GO:0008270">
    <property type="term" value="F:zinc ion binding"/>
    <property type="evidence" value="ECO:0007669"/>
    <property type="project" value="UniProtKB-UniRule"/>
</dbReference>
<evidence type="ECO:0000256" key="7">
    <source>
        <dbReference type="ARBA" id="ARBA00031969"/>
    </source>
</evidence>
<gene>
    <name evidence="11" type="ORF">G4223_07015</name>
</gene>
<proteinExistence type="inferred from homology"/>
<reference evidence="11 12" key="1">
    <citation type="submission" date="2020-02" db="EMBL/GenBank/DDBJ databases">
        <authorList>
            <person name="Dziuba M."/>
            <person name="Kuznetsov B."/>
            <person name="Mardanov A."/>
            <person name="Ravin N."/>
            <person name="Grouzdev D."/>
        </authorList>
    </citation>
    <scope>NUCLEOTIDE SEQUENCE [LARGE SCALE GENOMIC DNA]</scope>
    <source>
        <strain evidence="11 12">SpK</strain>
    </source>
</reference>
<dbReference type="PANTHER" id="PTHR11002">
    <property type="entry name" value="CARBONIC ANHYDRASE"/>
    <property type="match status" value="1"/>
</dbReference>